<accession>A0A8J9YCY5</accession>
<dbReference type="PANTHER" id="PTHR47577">
    <property type="entry name" value="THAP DOMAIN-CONTAINING PROTEIN 6"/>
    <property type="match status" value="1"/>
</dbReference>
<dbReference type="Gene3D" id="6.20.210.20">
    <property type="entry name" value="THAP domain"/>
    <property type="match status" value="1"/>
</dbReference>
<evidence type="ECO:0000256" key="5">
    <source>
        <dbReference type="PROSITE-ProRule" id="PRU00309"/>
    </source>
</evidence>
<dbReference type="PROSITE" id="PS50950">
    <property type="entry name" value="ZF_THAP"/>
    <property type="match status" value="1"/>
</dbReference>
<evidence type="ECO:0000256" key="6">
    <source>
        <dbReference type="SAM" id="Coils"/>
    </source>
</evidence>
<dbReference type="SMART" id="SM00980">
    <property type="entry name" value="THAP"/>
    <property type="match status" value="1"/>
</dbReference>
<keyword evidence="4 5" id="KW-0238">DNA-binding</keyword>
<evidence type="ECO:0000259" key="8">
    <source>
        <dbReference type="PROSITE" id="PS50950"/>
    </source>
</evidence>
<keyword evidence="1" id="KW-0479">Metal-binding</keyword>
<feature type="domain" description="CARD" evidence="7">
    <location>
        <begin position="119"/>
        <end position="201"/>
    </location>
</feature>
<organism evidence="9 10">
    <name type="scientific">Brenthis ino</name>
    <name type="common">lesser marbled fritillary</name>
    <dbReference type="NCBI Taxonomy" id="405034"/>
    <lineage>
        <taxon>Eukaryota</taxon>
        <taxon>Metazoa</taxon>
        <taxon>Ecdysozoa</taxon>
        <taxon>Arthropoda</taxon>
        <taxon>Hexapoda</taxon>
        <taxon>Insecta</taxon>
        <taxon>Pterygota</taxon>
        <taxon>Neoptera</taxon>
        <taxon>Endopterygota</taxon>
        <taxon>Lepidoptera</taxon>
        <taxon>Glossata</taxon>
        <taxon>Ditrysia</taxon>
        <taxon>Papilionoidea</taxon>
        <taxon>Nymphalidae</taxon>
        <taxon>Heliconiinae</taxon>
        <taxon>Argynnini</taxon>
        <taxon>Brenthis</taxon>
    </lineage>
</organism>
<dbReference type="InterPro" id="IPR001315">
    <property type="entry name" value="CARD"/>
</dbReference>
<dbReference type="InterPro" id="IPR006612">
    <property type="entry name" value="THAP_Znf"/>
</dbReference>
<keyword evidence="10" id="KW-1185">Reference proteome</keyword>
<evidence type="ECO:0000259" key="7">
    <source>
        <dbReference type="PROSITE" id="PS50209"/>
    </source>
</evidence>
<feature type="domain" description="THAP-type" evidence="8">
    <location>
        <begin position="1"/>
        <end position="84"/>
    </location>
</feature>
<dbReference type="Pfam" id="PF05485">
    <property type="entry name" value="THAP"/>
    <property type="match status" value="1"/>
</dbReference>
<keyword evidence="6" id="KW-0175">Coiled coil</keyword>
<evidence type="ECO:0000313" key="9">
    <source>
        <dbReference type="EMBL" id="CAH0721905.1"/>
    </source>
</evidence>
<dbReference type="InterPro" id="IPR055035">
    <property type="entry name" value="THAP9_C"/>
</dbReference>
<feature type="non-terminal residue" evidence="9">
    <location>
        <position position="494"/>
    </location>
</feature>
<dbReference type="GO" id="GO:0003677">
    <property type="term" value="F:DNA binding"/>
    <property type="evidence" value="ECO:0007669"/>
    <property type="project" value="UniProtKB-UniRule"/>
</dbReference>
<dbReference type="PANTHER" id="PTHR47577:SF2">
    <property type="entry name" value="THAP DOMAIN CONTAINING 9"/>
    <property type="match status" value="1"/>
</dbReference>
<dbReference type="OrthoDB" id="6929129at2759"/>
<feature type="coiled-coil region" evidence="6">
    <location>
        <begin position="135"/>
        <end position="162"/>
    </location>
</feature>
<dbReference type="Proteomes" id="UP000838878">
    <property type="component" value="Chromosome 3"/>
</dbReference>
<proteinExistence type="predicted"/>
<dbReference type="GO" id="GO:0008270">
    <property type="term" value="F:zinc ion binding"/>
    <property type="evidence" value="ECO:0007669"/>
    <property type="project" value="UniProtKB-KW"/>
</dbReference>
<name>A0A8J9YCY5_9NEOP</name>
<dbReference type="SUPFAM" id="SSF57716">
    <property type="entry name" value="Glucocorticoid receptor-like (DNA-binding domain)"/>
    <property type="match status" value="1"/>
</dbReference>
<dbReference type="Pfam" id="PF21789">
    <property type="entry name" value="TNP-like_RNaseH_C"/>
    <property type="match status" value="1"/>
</dbReference>
<dbReference type="Pfam" id="PF22824">
    <property type="entry name" value="THAP9_C"/>
    <property type="match status" value="1"/>
</dbReference>
<evidence type="ECO:0000256" key="1">
    <source>
        <dbReference type="ARBA" id="ARBA00022723"/>
    </source>
</evidence>
<dbReference type="EMBL" id="OV170223">
    <property type="protein sequence ID" value="CAH0721905.1"/>
    <property type="molecule type" value="Genomic_DNA"/>
</dbReference>
<keyword evidence="3" id="KW-0862">Zinc</keyword>
<evidence type="ECO:0000256" key="3">
    <source>
        <dbReference type="ARBA" id="ARBA00022833"/>
    </source>
</evidence>
<sequence length="494" mass="57567">MKCCVIGCKSYTDDRNNVDGNKVSFHSFPSDVILRNQWVHSINREGWTPSKYSKICSLHFDKEDIIKTNKGYKKIREGAYPKVPEKISNQNQIPGPSNKQDLNEFLVLKDTPRKILLKEEMSRLKIIDKNRLIKLRRLRQNLRRLKKKVMTMESLITELKQKNLLKEEDADILKSMNVKVREIVTRQNESKTLVNTNRKTGFIGFISCIDSTMYLYSRLVEIEKKLSYLTTHKLSQDHLELFFGVIRAHGRANNNPTARQFKSAYKKNLVQSELKDSFSGNCIPLDDLHILNMTSIEKINITADRCRMPEEGMNLEEPIPEDILIEFDEMLNNTCQNMLRRQVISYISGYVVRYITKKLKCETCLNSLYTCDYTEDHLLIKTKNKGGLIFPSYDVINICIRTECSIRTLNAHETVRNKHKVVSHAMKTLIGENCFSSLDNHMKEQPPLYNHITQLCKGICEKYVDIRFRHVATSKNSRITKRQHFNKTVLFTED</sequence>
<dbReference type="AlphaFoldDB" id="A0A8J9YCY5"/>
<dbReference type="PROSITE" id="PS50209">
    <property type="entry name" value="CARD"/>
    <property type="match status" value="1"/>
</dbReference>
<protein>
    <recommendedName>
        <fullName evidence="11">THAP-type domain-containing protein</fullName>
    </recommendedName>
</protein>
<gene>
    <name evidence="9" type="ORF">BINO364_LOCUS7940</name>
</gene>
<dbReference type="InterPro" id="IPR048367">
    <property type="entry name" value="TNP-like_RNaseH_C"/>
</dbReference>
<reference evidence="9" key="1">
    <citation type="submission" date="2021-12" db="EMBL/GenBank/DDBJ databases">
        <authorList>
            <person name="Martin H S."/>
        </authorList>
    </citation>
    <scope>NUCLEOTIDE SEQUENCE</scope>
</reference>
<evidence type="ECO:0000313" key="10">
    <source>
        <dbReference type="Proteomes" id="UP000838878"/>
    </source>
</evidence>
<keyword evidence="2 5" id="KW-0863">Zinc-finger</keyword>
<evidence type="ECO:0008006" key="11">
    <source>
        <dbReference type="Google" id="ProtNLM"/>
    </source>
</evidence>
<dbReference type="InterPro" id="IPR038441">
    <property type="entry name" value="THAP_Znf_sf"/>
</dbReference>
<dbReference type="GO" id="GO:0042981">
    <property type="term" value="P:regulation of apoptotic process"/>
    <property type="evidence" value="ECO:0007669"/>
    <property type="project" value="InterPro"/>
</dbReference>
<dbReference type="SMART" id="SM00692">
    <property type="entry name" value="DM3"/>
    <property type="match status" value="1"/>
</dbReference>
<evidence type="ECO:0000256" key="2">
    <source>
        <dbReference type="ARBA" id="ARBA00022771"/>
    </source>
</evidence>
<evidence type="ECO:0000256" key="4">
    <source>
        <dbReference type="ARBA" id="ARBA00023125"/>
    </source>
</evidence>